<reference evidence="2 3" key="1">
    <citation type="submission" date="2020-03" db="EMBL/GenBank/DDBJ databases">
        <authorList>
            <person name="Kim M.K."/>
        </authorList>
    </citation>
    <scope>NUCLEOTIDE SEQUENCE [LARGE SCALE GENOMIC DNA]</scope>
    <source>
        <strain evidence="2 3">BT328</strain>
    </source>
</reference>
<proteinExistence type="predicted"/>
<feature type="transmembrane region" description="Helical" evidence="1">
    <location>
        <begin position="20"/>
        <end position="39"/>
    </location>
</feature>
<name>A0A6G9AMX2_9BACT</name>
<feature type="transmembrane region" description="Helical" evidence="1">
    <location>
        <begin position="105"/>
        <end position="129"/>
    </location>
</feature>
<keyword evidence="3" id="KW-1185">Reference proteome</keyword>
<dbReference type="KEGG" id="spib:G8759_14675"/>
<dbReference type="PROSITE" id="PS51257">
    <property type="entry name" value="PROKAR_LIPOPROTEIN"/>
    <property type="match status" value="1"/>
</dbReference>
<keyword evidence="1" id="KW-0812">Transmembrane</keyword>
<dbReference type="Proteomes" id="UP000501802">
    <property type="component" value="Chromosome"/>
</dbReference>
<evidence type="ECO:0000256" key="1">
    <source>
        <dbReference type="SAM" id="Phobius"/>
    </source>
</evidence>
<accession>A0A6G9AMX2</accession>
<sequence length="223" mass="24934">MEKNSASWVFPVVKGLVSFFYYFLVVALLIFILACLLKVQGTQLKNFTFQTKYVTLGKEPAGYVSVPVAWGSDDTKTVTESGQPPIFLQQKRGQLQVPLLSKPGILVMLLGFVGLITTVWTFGLLRQIFITVQTQSPFQAANARRITTMGFLFLGQTLVEVALKLALVFQTRPFIKQLPSNYQDHISVDMNLDGPWLLGLILLALAQIYRRGIAFQLESELTV</sequence>
<keyword evidence="1" id="KW-0472">Membrane</keyword>
<dbReference type="AlphaFoldDB" id="A0A6G9AMX2"/>
<gene>
    <name evidence="2" type="ORF">G8759_14675</name>
</gene>
<organism evidence="2 3">
    <name type="scientific">Spirosoma aureum</name>
    <dbReference type="NCBI Taxonomy" id="2692134"/>
    <lineage>
        <taxon>Bacteria</taxon>
        <taxon>Pseudomonadati</taxon>
        <taxon>Bacteroidota</taxon>
        <taxon>Cytophagia</taxon>
        <taxon>Cytophagales</taxon>
        <taxon>Cytophagaceae</taxon>
        <taxon>Spirosoma</taxon>
    </lineage>
</organism>
<protein>
    <submittedName>
        <fullName evidence="2">DUF2975 domain-containing protein</fullName>
    </submittedName>
</protein>
<evidence type="ECO:0000313" key="3">
    <source>
        <dbReference type="Proteomes" id="UP000501802"/>
    </source>
</evidence>
<feature type="transmembrane region" description="Helical" evidence="1">
    <location>
        <begin position="149"/>
        <end position="169"/>
    </location>
</feature>
<dbReference type="EMBL" id="CP050063">
    <property type="protein sequence ID" value="QIP13768.1"/>
    <property type="molecule type" value="Genomic_DNA"/>
</dbReference>
<evidence type="ECO:0000313" key="2">
    <source>
        <dbReference type="EMBL" id="QIP13768.1"/>
    </source>
</evidence>
<keyword evidence="1" id="KW-1133">Transmembrane helix</keyword>
<dbReference type="RefSeq" id="WP_167209153.1">
    <property type="nucleotide sequence ID" value="NZ_CP050063.1"/>
</dbReference>